<name>A0AAD2G6T1_9STRA</name>
<evidence type="ECO:0000313" key="4">
    <source>
        <dbReference type="Proteomes" id="UP001295423"/>
    </source>
</evidence>
<feature type="coiled-coil region" evidence="1">
    <location>
        <begin position="13"/>
        <end position="40"/>
    </location>
</feature>
<feature type="region of interest" description="Disordered" evidence="2">
    <location>
        <begin position="325"/>
        <end position="403"/>
    </location>
</feature>
<organism evidence="3 4">
    <name type="scientific">Cylindrotheca closterium</name>
    <dbReference type="NCBI Taxonomy" id="2856"/>
    <lineage>
        <taxon>Eukaryota</taxon>
        <taxon>Sar</taxon>
        <taxon>Stramenopiles</taxon>
        <taxon>Ochrophyta</taxon>
        <taxon>Bacillariophyta</taxon>
        <taxon>Bacillariophyceae</taxon>
        <taxon>Bacillariophycidae</taxon>
        <taxon>Bacillariales</taxon>
        <taxon>Bacillariaceae</taxon>
        <taxon>Cylindrotheca</taxon>
    </lineage>
</organism>
<sequence>MLSSDDDYECESLETLRMELEELKERGNQLRLEYRRELQSLRSDYEPISQNLHAKHENRADHSIYHQIMEPSSRNIDASDQSEEKKDGGFQDVSQQMEEQEPQFTPFVRKIQSQLCCALHQQEVNQRQIKFSQRSNKRLIVFLSTEIEAQKAISKKRSDDFEAELKETESANQVMMDMLEKDAVDQEEVITSLRLQLGMDPTPNSQRKNFRQRNRRRIQRLSGGLRNLGKRVRQTPRNIRDSKVWKDLMAAEINEEGDELDASERRGVIRRLRRSRNMDEGNDELPKSVQQEKQQEPKSRFHRSKVEKLSLDDIEDNGRLGLVGRIRRSRQMRQGSHADVQEHLDNSSLLNDKPQRQPLQGVRRRASEFRGLFRGQNNGKSIDSDGSNASTEPPTPPNNEKSLYAMDDDMFAQEIYALSI</sequence>
<feature type="compositionally biased region" description="Polar residues" evidence="2">
    <location>
        <begin position="375"/>
        <end position="392"/>
    </location>
</feature>
<keyword evidence="1" id="KW-0175">Coiled coil</keyword>
<dbReference type="Proteomes" id="UP001295423">
    <property type="component" value="Unassembled WGS sequence"/>
</dbReference>
<comment type="caution">
    <text evidence="3">The sequence shown here is derived from an EMBL/GenBank/DDBJ whole genome shotgun (WGS) entry which is preliminary data.</text>
</comment>
<evidence type="ECO:0000256" key="2">
    <source>
        <dbReference type="SAM" id="MobiDB-lite"/>
    </source>
</evidence>
<evidence type="ECO:0000313" key="3">
    <source>
        <dbReference type="EMBL" id="CAJ1965049.1"/>
    </source>
</evidence>
<evidence type="ECO:0000256" key="1">
    <source>
        <dbReference type="SAM" id="Coils"/>
    </source>
</evidence>
<protein>
    <submittedName>
        <fullName evidence="3">Uncharacterized protein</fullName>
    </submittedName>
</protein>
<dbReference type="AlphaFoldDB" id="A0AAD2G6T1"/>
<accession>A0AAD2G6T1</accession>
<reference evidence="3" key="1">
    <citation type="submission" date="2023-08" db="EMBL/GenBank/DDBJ databases">
        <authorList>
            <person name="Audoor S."/>
            <person name="Bilcke G."/>
        </authorList>
    </citation>
    <scope>NUCLEOTIDE SEQUENCE</scope>
</reference>
<feature type="region of interest" description="Disordered" evidence="2">
    <location>
        <begin position="71"/>
        <end position="102"/>
    </location>
</feature>
<gene>
    <name evidence="3" type="ORF">CYCCA115_LOCUS20923</name>
</gene>
<feature type="compositionally biased region" description="Basic and acidic residues" evidence="2">
    <location>
        <begin position="293"/>
        <end position="305"/>
    </location>
</feature>
<feature type="region of interest" description="Disordered" evidence="2">
    <location>
        <begin position="273"/>
        <end position="305"/>
    </location>
</feature>
<proteinExistence type="predicted"/>
<keyword evidence="4" id="KW-1185">Reference proteome</keyword>
<dbReference type="EMBL" id="CAKOGP040002202">
    <property type="protein sequence ID" value="CAJ1965049.1"/>
    <property type="molecule type" value="Genomic_DNA"/>
</dbReference>